<feature type="compositionally biased region" description="Polar residues" evidence="1">
    <location>
        <begin position="54"/>
        <end position="83"/>
    </location>
</feature>
<organism evidence="2 3">
    <name type="scientific">Corynebacterium aquilae DSM 44791</name>
    <dbReference type="NCBI Taxonomy" id="1431546"/>
    <lineage>
        <taxon>Bacteria</taxon>
        <taxon>Bacillati</taxon>
        <taxon>Actinomycetota</taxon>
        <taxon>Actinomycetes</taxon>
        <taxon>Mycobacteriales</taxon>
        <taxon>Corynebacteriaceae</taxon>
        <taxon>Corynebacterium</taxon>
    </lineage>
</organism>
<name>A0A1L7CE08_9CORY</name>
<evidence type="ECO:0000313" key="2">
    <source>
        <dbReference type="EMBL" id="APT84102.1"/>
    </source>
</evidence>
<dbReference type="Proteomes" id="UP000185478">
    <property type="component" value="Chromosome"/>
</dbReference>
<evidence type="ECO:0000313" key="3">
    <source>
        <dbReference type="Proteomes" id="UP000185478"/>
    </source>
</evidence>
<feature type="compositionally biased region" description="Pro residues" evidence="1">
    <location>
        <begin position="112"/>
        <end position="122"/>
    </location>
</feature>
<dbReference type="EMBL" id="CP009245">
    <property type="protein sequence ID" value="APT84102.1"/>
    <property type="molecule type" value="Genomic_DNA"/>
</dbReference>
<evidence type="ECO:0000256" key="1">
    <source>
        <dbReference type="SAM" id="MobiDB-lite"/>
    </source>
</evidence>
<feature type="region of interest" description="Disordered" evidence="1">
    <location>
        <begin position="95"/>
        <end position="189"/>
    </location>
</feature>
<accession>A0A1L7CE08</accession>
<proteinExistence type="predicted"/>
<sequence>MAPLNNTAATPDRTRDNNGRTRVGLICQERAERNSTTSTPSANTPTVCKGSLPASGTTITRDKSPSSATWAYTKSGHPTTATNNPAAVHCANTSANHTEDADTWLTARRGKPPPGNNPPTAPPNGTTSCRTPAAPTPLPDRTDFSSPPRKPPSETAASAFSRAPSATTASGRTEPGTTRKGSRPTPAETPIAAAEGKLLALTKSAPESAAFRRSSANTANFSCATMFDNLAPSPQSMAANFRTPVPVMRSC</sequence>
<reference evidence="2 3" key="1">
    <citation type="submission" date="2014-08" db="EMBL/GenBank/DDBJ databases">
        <title>Complete genome sequence of Corynebacterium aquilae S-613T(T) (=DSM 44791(T)), isolated from the choana of a healthy golden eagle.</title>
        <authorList>
            <person name="Ruckert C."/>
            <person name="Albersmeier A."/>
            <person name="Winkler A."/>
            <person name="Kalinowski J."/>
        </authorList>
    </citation>
    <scope>NUCLEOTIDE SEQUENCE [LARGE SCALE GENOMIC DNA]</scope>
    <source>
        <strain evidence="2 3">S-613</strain>
    </source>
</reference>
<gene>
    <name evidence="2" type="ORF">CAQU_02345</name>
</gene>
<dbReference type="AlphaFoldDB" id="A0A1L7CE08"/>
<feature type="region of interest" description="Disordered" evidence="1">
    <location>
        <begin position="1"/>
        <end position="83"/>
    </location>
</feature>
<protein>
    <submittedName>
        <fullName evidence="2">Uncharacterized protein</fullName>
    </submittedName>
</protein>
<feature type="compositionally biased region" description="Low complexity" evidence="1">
    <location>
        <begin position="34"/>
        <end position="46"/>
    </location>
</feature>
<keyword evidence="3" id="KW-1185">Reference proteome</keyword>
<dbReference type="KEGG" id="caqu:CAQU_02345"/>